<accession>A0ABQ1UVL9</accession>
<dbReference type="RefSeq" id="WP_188816216.1">
    <property type="nucleotide sequence ID" value="NZ_BMHT01000011.1"/>
</dbReference>
<proteinExistence type="predicted"/>
<dbReference type="EMBL" id="BMHT01000011">
    <property type="protein sequence ID" value="GGF27230.1"/>
    <property type="molecule type" value="Genomic_DNA"/>
</dbReference>
<keyword evidence="2" id="KW-1185">Reference proteome</keyword>
<dbReference type="Proteomes" id="UP000632273">
    <property type="component" value="Unassembled WGS sequence"/>
</dbReference>
<sequence>MEEPDVPELAPESSEELLKDAHINVRITSVDKKTIEQKAAKAGLTTGDYVRRAALGKKIGEKVPRELRNQMAGAANNLNQLARLANAGKLGSVGGEKLTDLANRLLELLK</sequence>
<dbReference type="Pfam" id="PF21983">
    <property type="entry name" value="NikA-like"/>
    <property type="match status" value="1"/>
</dbReference>
<gene>
    <name evidence="1" type="ORF">GCM10011383_43590</name>
</gene>
<reference evidence="2" key="1">
    <citation type="journal article" date="2019" name="Int. J. Syst. Evol. Microbiol.">
        <title>The Global Catalogue of Microorganisms (GCM) 10K type strain sequencing project: providing services to taxonomists for standard genome sequencing and annotation.</title>
        <authorList>
            <consortium name="The Broad Institute Genomics Platform"/>
            <consortium name="The Broad Institute Genome Sequencing Center for Infectious Disease"/>
            <person name="Wu L."/>
            <person name="Ma J."/>
        </authorList>
    </citation>
    <scope>NUCLEOTIDE SEQUENCE [LARGE SCALE GENOMIC DNA]</scope>
    <source>
        <strain evidence="2">CGMCC 1.15197</strain>
    </source>
</reference>
<dbReference type="InterPro" id="IPR053842">
    <property type="entry name" value="NikA-like"/>
</dbReference>
<protein>
    <recommendedName>
        <fullName evidence="3">Plasmid mobilization relaxosome protein MobC</fullName>
    </recommendedName>
</protein>
<evidence type="ECO:0008006" key="3">
    <source>
        <dbReference type="Google" id="ProtNLM"/>
    </source>
</evidence>
<name>A0ABQ1UVL9_9BACT</name>
<evidence type="ECO:0000313" key="1">
    <source>
        <dbReference type="EMBL" id="GGF27230.1"/>
    </source>
</evidence>
<dbReference type="Gene3D" id="1.10.1220.10">
    <property type="entry name" value="Met repressor-like"/>
    <property type="match status" value="1"/>
</dbReference>
<comment type="caution">
    <text evidence="1">The sequence shown here is derived from an EMBL/GenBank/DDBJ whole genome shotgun (WGS) entry which is preliminary data.</text>
</comment>
<dbReference type="InterPro" id="IPR013321">
    <property type="entry name" value="Arc_rbn_hlx_hlx"/>
</dbReference>
<organism evidence="1 2">
    <name type="scientific">Hymenobacter cavernae</name>
    <dbReference type="NCBI Taxonomy" id="2044852"/>
    <lineage>
        <taxon>Bacteria</taxon>
        <taxon>Pseudomonadati</taxon>
        <taxon>Bacteroidota</taxon>
        <taxon>Cytophagia</taxon>
        <taxon>Cytophagales</taxon>
        <taxon>Hymenobacteraceae</taxon>
        <taxon>Hymenobacter</taxon>
    </lineage>
</organism>
<evidence type="ECO:0000313" key="2">
    <source>
        <dbReference type="Proteomes" id="UP000632273"/>
    </source>
</evidence>